<evidence type="ECO:0000313" key="2">
    <source>
        <dbReference type="EMBL" id="JAC06377.1"/>
    </source>
</evidence>
<organism evidence="2">
    <name type="scientific">Ceratitis capitata</name>
    <name type="common">Mediterranean fruit fly</name>
    <name type="synonym">Tephritis capitata</name>
    <dbReference type="NCBI Taxonomy" id="7213"/>
    <lineage>
        <taxon>Eukaryota</taxon>
        <taxon>Metazoa</taxon>
        <taxon>Ecdysozoa</taxon>
        <taxon>Arthropoda</taxon>
        <taxon>Hexapoda</taxon>
        <taxon>Insecta</taxon>
        <taxon>Pterygota</taxon>
        <taxon>Neoptera</taxon>
        <taxon>Endopterygota</taxon>
        <taxon>Diptera</taxon>
        <taxon>Brachycera</taxon>
        <taxon>Muscomorpha</taxon>
        <taxon>Tephritoidea</taxon>
        <taxon>Tephritidae</taxon>
        <taxon>Ceratitis</taxon>
        <taxon>Ceratitis</taxon>
    </lineage>
</organism>
<feature type="region of interest" description="Disordered" evidence="1">
    <location>
        <begin position="328"/>
        <end position="360"/>
    </location>
</feature>
<sequence length="360" mass="41707">MNQENINQQQQQNVIGGNVQEGVPQAQDDPALIINQHYLPRGDLTISSNISFVDSSVTPITIPLVQIPTLFRQTFDSTEMNLADDEDIEYYTNKYSPAPQVTMPNISIYLGYVILGVEMDIKYLESIMICCQNYLNGTMEILPSGTFRYLNQRRDGLSRRYTKLCMAVYYSISSNYYKVRPRMAEMVREMQALMQDLYDDNTYTSVLTELTPYRVNDHDYTISKSTIRRWATTITWHALMYNSQSPLTFQQFLDLFFKIYSIAQGKILRYDLTHINDQQVLTIIPNSHLFVHLTPENMISSEVQVTSEIPQRFISLMRYLPLANDDMLEWSEDDDDDDERDNSEQEDNQNAESVDESALA</sequence>
<reference evidence="2" key="2">
    <citation type="journal article" date="2014" name="BMC Genomics">
        <title>A genomic perspective to assessing quality of mass-reared SIT flies used in Mediterranean fruit fly (Ceratitis capitata) eradication in California.</title>
        <authorList>
            <person name="Calla B."/>
            <person name="Hall B."/>
            <person name="Hou S."/>
            <person name="Geib S.M."/>
        </authorList>
    </citation>
    <scope>NUCLEOTIDE SEQUENCE</scope>
</reference>
<dbReference type="EMBL" id="GAMC01000179">
    <property type="protein sequence ID" value="JAC06377.1"/>
    <property type="molecule type" value="mRNA"/>
</dbReference>
<dbReference type="AlphaFoldDB" id="W8CBU9"/>
<protein>
    <submittedName>
        <fullName evidence="2">Uncharacterized protein</fullName>
    </submittedName>
</protein>
<name>W8CBU9_CERCA</name>
<reference evidence="2" key="1">
    <citation type="submission" date="2013-07" db="EMBL/GenBank/DDBJ databases">
        <authorList>
            <person name="Geib S."/>
        </authorList>
    </citation>
    <scope>NUCLEOTIDE SEQUENCE</scope>
</reference>
<proteinExistence type="evidence at transcript level"/>
<evidence type="ECO:0000256" key="1">
    <source>
        <dbReference type="SAM" id="MobiDB-lite"/>
    </source>
</evidence>
<accession>W8CBU9</accession>